<feature type="domain" description="HAMP" evidence="8">
    <location>
        <begin position="215"/>
        <end position="267"/>
    </location>
</feature>
<dbReference type="RefSeq" id="WP_097182966.1">
    <property type="nucleotide sequence ID" value="NZ_OCNK01000001.1"/>
</dbReference>
<evidence type="ECO:0000259" key="7">
    <source>
        <dbReference type="PROSITE" id="PS50111"/>
    </source>
</evidence>
<organism evidence="9 10">
    <name type="scientific">Blastococcus haudaquaticus</name>
    <dbReference type="NCBI Taxonomy" id="1938745"/>
    <lineage>
        <taxon>Bacteria</taxon>
        <taxon>Bacillati</taxon>
        <taxon>Actinomycetota</taxon>
        <taxon>Actinomycetes</taxon>
        <taxon>Geodermatophilales</taxon>
        <taxon>Geodermatophilaceae</taxon>
        <taxon>Blastococcus</taxon>
    </lineage>
</organism>
<dbReference type="PANTHER" id="PTHR32089:SF112">
    <property type="entry name" value="LYSOZYME-LIKE PROTEIN-RELATED"/>
    <property type="match status" value="1"/>
</dbReference>
<keyword evidence="1 6" id="KW-0812">Transmembrane</keyword>
<reference evidence="10" key="1">
    <citation type="submission" date="2017-09" db="EMBL/GenBank/DDBJ databases">
        <authorList>
            <person name="Varghese N."/>
            <person name="Submissions S."/>
        </authorList>
    </citation>
    <scope>NUCLEOTIDE SEQUENCE [LARGE SCALE GENOMIC DNA]</scope>
    <source>
        <strain evidence="10">DSM 44270</strain>
    </source>
</reference>
<evidence type="ECO:0000256" key="1">
    <source>
        <dbReference type="ARBA" id="ARBA00022692"/>
    </source>
</evidence>
<sequence>MQHPPRPTTRLADLPVAWKITLTALCGLLVAAVVGTLGLIRMSALDDATVHQNQTALALEDLETARSAFLTVRLDAYGILFAADDARPAAEQKLATDDAALDTALAGYLGSPLATDGAADLSALVGEYRELRAGGLLAAARAGDVPAFEAALPGVRDIGVQTLDALAAASGAQQDQAADALGTAHQEYEDSRTLLLVVLGAGLLAALVAASAVSRAITRPLARVRDSLRALAAGDLTHDPAVHSADEPGQMAAALREAQESLSATLSTVTASAASLTGSAAALTAGGTRLDESAHAIATQATASASRAGTVSESVQTAADGVEEMRAAIGEIAVSASAAASVTGRAVQQAVDAAGQLERLGESTAGISSSVRTIASVAGQTHLLALNATIEAARAGEAGAGFAVVAGEVKDLAQETAQASREIAERVLHIQTESEATAGVLAEIIAVIRQVDALQTTIAAAVEEQTATTFTMAQSITQAADSTTEIAGTAAAAADTAASVTVDAGGVADASRALQGLAEQLRTQVEAFRTR</sequence>
<dbReference type="InterPro" id="IPR004089">
    <property type="entry name" value="MCPsignal_dom"/>
</dbReference>
<dbReference type="Pfam" id="PF00015">
    <property type="entry name" value="MCPsignal"/>
    <property type="match status" value="1"/>
</dbReference>
<dbReference type="PROSITE" id="PS50111">
    <property type="entry name" value="CHEMOTAXIS_TRANSDUC_2"/>
    <property type="match status" value="1"/>
</dbReference>
<dbReference type="GO" id="GO:0016020">
    <property type="term" value="C:membrane"/>
    <property type="evidence" value="ECO:0007669"/>
    <property type="project" value="InterPro"/>
</dbReference>
<protein>
    <submittedName>
        <fullName evidence="9">Methyl-accepting chemotaxis protein</fullName>
    </submittedName>
</protein>
<evidence type="ECO:0000256" key="5">
    <source>
        <dbReference type="PROSITE-ProRule" id="PRU00284"/>
    </source>
</evidence>
<feature type="transmembrane region" description="Helical" evidence="6">
    <location>
        <begin position="194"/>
        <end position="213"/>
    </location>
</feature>
<dbReference type="AlphaFoldDB" id="A0A286GJI4"/>
<dbReference type="CDD" id="cd06225">
    <property type="entry name" value="HAMP"/>
    <property type="match status" value="1"/>
</dbReference>
<dbReference type="SUPFAM" id="SSF58104">
    <property type="entry name" value="Methyl-accepting chemotaxis protein (MCP) signaling domain"/>
    <property type="match status" value="1"/>
</dbReference>
<dbReference type="Proteomes" id="UP000219482">
    <property type="component" value="Unassembled WGS sequence"/>
</dbReference>
<dbReference type="GO" id="GO:0006935">
    <property type="term" value="P:chemotaxis"/>
    <property type="evidence" value="ECO:0007669"/>
    <property type="project" value="InterPro"/>
</dbReference>
<dbReference type="PRINTS" id="PR00260">
    <property type="entry name" value="CHEMTRNSDUCR"/>
</dbReference>
<dbReference type="SMART" id="SM00283">
    <property type="entry name" value="MA"/>
    <property type="match status" value="1"/>
</dbReference>
<keyword evidence="3 5" id="KW-0807">Transducer</keyword>
<keyword evidence="2 6" id="KW-1133">Transmembrane helix</keyword>
<dbReference type="GO" id="GO:0004888">
    <property type="term" value="F:transmembrane signaling receptor activity"/>
    <property type="evidence" value="ECO:0007669"/>
    <property type="project" value="InterPro"/>
</dbReference>
<dbReference type="Gene3D" id="1.10.287.950">
    <property type="entry name" value="Methyl-accepting chemotaxis protein"/>
    <property type="match status" value="1"/>
</dbReference>
<dbReference type="SMART" id="SM00304">
    <property type="entry name" value="HAMP"/>
    <property type="match status" value="2"/>
</dbReference>
<keyword evidence="6" id="KW-0472">Membrane</keyword>
<evidence type="ECO:0000256" key="2">
    <source>
        <dbReference type="ARBA" id="ARBA00022989"/>
    </source>
</evidence>
<name>A0A286GJI4_9ACTN</name>
<dbReference type="InterPro" id="IPR003660">
    <property type="entry name" value="HAMP_dom"/>
</dbReference>
<dbReference type="GO" id="GO:0007165">
    <property type="term" value="P:signal transduction"/>
    <property type="evidence" value="ECO:0007669"/>
    <property type="project" value="UniProtKB-KW"/>
</dbReference>
<gene>
    <name evidence="9" type="ORF">SAMN06272739_1288</name>
</gene>
<dbReference type="OrthoDB" id="5171849at2"/>
<evidence type="ECO:0000259" key="8">
    <source>
        <dbReference type="PROSITE" id="PS50885"/>
    </source>
</evidence>
<evidence type="ECO:0000256" key="3">
    <source>
        <dbReference type="ARBA" id="ARBA00023224"/>
    </source>
</evidence>
<evidence type="ECO:0000256" key="4">
    <source>
        <dbReference type="ARBA" id="ARBA00029447"/>
    </source>
</evidence>
<comment type="similarity">
    <text evidence="4">Belongs to the methyl-accepting chemotaxis (MCP) protein family.</text>
</comment>
<dbReference type="PANTHER" id="PTHR32089">
    <property type="entry name" value="METHYL-ACCEPTING CHEMOTAXIS PROTEIN MCPB"/>
    <property type="match status" value="1"/>
</dbReference>
<evidence type="ECO:0000313" key="9">
    <source>
        <dbReference type="EMBL" id="SOD95660.1"/>
    </source>
</evidence>
<evidence type="ECO:0000256" key="6">
    <source>
        <dbReference type="SAM" id="Phobius"/>
    </source>
</evidence>
<dbReference type="Pfam" id="PF00672">
    <property type="entry name" value="HAMP"/>
    <property type="match status" value="1"/>
</dbReference>
<dbReference type="PROSITE" id="PS50885">
    <property type="entry name" value="HAMP"/>
    <property type="match status" value="1"/>
</dbReference>
<feature type="domain" description="Methyl-accepting transducer" evidence="7">
    <location>
        <begin position="272"/>
        <end position="501"/>
    </location>
</feature>
<accession>A0A286GJI4</accession>
<dbReference type="EMBL" id="OCNK01000001">
    <property type="protein sequence ID" value="SOD95660.1"/>
    <property type="molecule type" value="Genomic_DNA"/>
</dbReference>
<evidence type="ECO:0000313" key="10">
    <source>
        <dbReference type="Proteomes" id="UP000219482"/>
    </source>
</evidence>
<dbReference type="InterPro" id="IPR004090">
    <property type="entry name" value="Chemotax_Me-accpt_rcpt"/>
</dbReference>
<proteinExistence type="inferred from homology"/>
<feature type="transmembrane region" description="Helical" evidence="6">
    <location>
        <begin position="20"/>
        <end position="40"/>
    </location>
</feature>
<keyword evidence="10" id="KW-1185">Reference proteome</keyword>